<comment type="caution">
    <text evidence="2">The sequence shown here is derived from an EMBL/GenBank/DDBJ whole genome shotgun (WGS) entry which is preliminary data.</text>
</comment>
<protein>
    <recommendedName>
        <fullName evidence="1">Heme NO-binding domain-containing protein</fullName>
    </recommendedName>
</protein>
<name>A0A4S3LZR8_9FLAO</name>
<gene>
    <name evidence="2" type="ORF">E7Z59_08050</name>
</gene>
<reference evidence="2 3" key="1">
    <citation type="submission" date="2019-04" db="EMBL/GenBank/DDBJ databases">
        <title>Draft genome sequence of Robertkochia marina CC-AMO-30D.</title>
        <authorList>
            <person name="Hameed A."/>
            <person name="Lin S.-Y."/>
            <person name="Shahina M."/>
            <person name="Lai W.-A."/>
            <person name="Young C.-C."/>
        </authorList>
    </citation>
    <scope>NUCLEOTIDE SEQUENCE [LARGE SCALE GENOMIC DNA]</scope>
    <source>
        <strain evidence="2 3">CC-AMO-30D</strain>
    </source>
</reference>
<proteinExistence type="predicted"/>
<feature type="domain" description="Heme NO-binding" evidence="1">
    <location>
        <begin position="2"/>
        <end position="160"/>
    </location>
</feature>
<dbReference type="InterPro" id="IPR011644">
    <property type="entry name" value="Heme_NO-bd"/>
</dbReference>
<dbReference type="SUPFAM" id="SSF111126">
    <property type="entry name" value="Ligand-binding domain in the NO signalling and Golgi transport"/>
    <property type="match status" value="1"/>
</dbReference>
<dbReference type="RefSeq" id="WP_136335809.1">
    <property type="nucleotide sequence ID" value="NZ_QXMP01000005.1"/>
</dbReference>
<dbReference type="InterPro" id="IPR024096">
    <property type="entry name" value="NO_sig/Golgi_transp_ligand-bd"/>
</dbReference>
<dbReference type="OrthoDB" id="7266652at2"/>
<dbReference type="InterPro" id="IPR038158">
    <property type="entry name" value="H-NOX_domain_sf"/>
</dbReference>
<dbReference type="GO" id="GO:0020037">
    <property type="term" value="F:heme binding"/>
    <property type="evidence" value="ECO:0007669"/>
    <property type="project" value="InterPro"/>
</dbReference>
<dbReference type="Pfam" id="PF07700">
    <property type="entry name" value="HNOB"/>
    <property type="match status" value="1"/>
</dbReference>
<dbReference type="Gene3D" id="3.90.1520.10">
    <property type="entry name" value="H-NOX domain"/>
    <property type="match status" value="1"/>
</dbReference>
<dbReference type="Proteomes" id="UP000305939">
    <property type="component" value="Unassembled WGS sequence"/>
</dbReference>
<dbReference type="EMBL" id="SSMC01000002">
    <property type="protein sequence ID" value="THD67604.1"/>
    <property type="molecule type" value="Genomic_DNA"/>
</dbReference>
<evidence type="ECO:0000259" key="1">
    <source>
        <dbReference type="Pfam" id="PF07700"/>
    </source>
</evidence>
<accession>A0A4S3LZR8</accession>
<sequence>MKGIVFTEFLEMVENEFGLEVLDSIIENSELPSEGVYTSVGTYDFMEMQNLIVNLSKETGLEVDALLHAYGRYFFDVLTSHHQDIFDLYSSPLDMLASIENHIHVHVRKIYPGAELPTFQIIDLQKNYLEMIYYSDRSMYMFAKGLMERTFEHYHSGYQIDLEKLAPDGSKVRFKIVTQ</sequence>
<evidence type="ECO:0000313" key="2">
    <source>
        <dbReference type="EMBL" id="THD67604.1"/>
    </source>
</evidence>
<dbReference type="AlphaFoldDB" id="A0A4S3LZR8"/>
<evidence type="ECO:0000313" key="3">
    <source>
        <dbReference type="Proteomes" id="UP000305939"/>
    </source>
</evidence>
<organism evidence="2 3">
    <name type="scientific">Robertkochia marina</name>
    <dbReference type="NCBI Taxonomy" id="1227945"/>
    <lineage>
        <taxon>Bacteria</taxon>
        <taxon>Pseudomonadati</taxon>
        <taxon>Bacteroidota</taxon>
        <taxon>Flavobacteriia</taxon>
        <taxon>Flavobacteriales</taxon>
        <taxon>Flavobacteriaceae</taxon>
        <taxon>Robertkochia</taxon>
    </lineage>
</organism>
<keyword evidence="3" id="KW-1185">Reference proteome</keyword>